<evidence type="ECO:0000313" key="1">
    <source>
        <dbReference type="EMBL" id="HIV22631.1"/>
    </source>
</evidence>
<dbReference type="AlphaFoldDB" id="A0A9D1T7N8"/>
<proteinExistence type="predicted"/>
<dbReference type="Proteomes" id="UP000886889">
    <property type="component" value="Unassembled WGS sequence"/>
</dbReference>
<reference evidence="1" key="1">
    <citation type="submission" date="2020-10" db="EMBL/GenBank/DDBJ databases">
        <authorList>
            <person name="Gilroy R."/>
        </authorList>
    </citation>
    <scope>NUCLEOTIDE SEQUENCE</scope>
    <source>
        <strain evidence="1">ChiBcec6-7307</strain>
    </source>
</reference>
<dbReference type="EMBL" id="DVOS01000022">
    <property type="protein sequence ID" value="HIV22631.1"/>
    <property type="molecule type" value="Genomic_DNA"/>
</dbReference>
<evidence type="ECO:0000313" key="2">
    <source>
        <dbReference type="Proteomes" id="UP000886889"/>
    </source>
</evidence>
<name>A0A9D1T7N8_9FIRM</name>
<gene>
    <name evidence="1" type="ORF">IAC80_01695</name>
</gene>
<organism evidence="1 2">
    <name type="scientific">Candidatus Merdiplasma excrementigallinarum</name>
    <dbReference type="NCBI Taxonomy" id="2840864"/>
    <lineage>
        <taxon>Bacteria</taxon>
        <taxon>Bacillati</taxon>
        <taxon>Bacillota</taxon>
        <taxon>Clostridia</taxon>
        <taxon>Lachnospirales</taxon>
        <taxon>Lachnospiraceae</taxon>
        <taxon>Lachnospiraceae incertae sedis</taxon>
        <taxon>Candidatus Merdiplasma</taxon>
    </lineage>
</organism>
<sequence>MTTETRNYVTEKTKELMAAFSCSKEAKEAAQAWLDAAGTDREKEETARYVAELEADIMPLEQLIAFARTEAGAGVFGGAEAAEGVAKHGEELKAAGKKYCDCPACAAAEAILEKKEEMLG</sequence>
<accession>A0A9D1T7N8</accession>
<comment type="caution">
    <text evidence="1">The sequence shown here is derived from an EMBL/GenBank/DDBJ whole genome shotgun (WGS) entry which is preliminary data.</text>
</comment>
<reference evidence="1" key="2">
    <citation type="journal article" date="2021" name="PeerJ">
        <title>Extensive microbial diversity within the chicken gut microbiome revealed by metagenomics and culture.</title>
        <authorList>
            <person name="Gilroy R."/>
            <person name="Ravi A."/>
            <person name="Getino M."/>
            <person name="Pursley I."/>
            <person name="Horton D.L."/>
            <person name="Alikhan N.F."/>
            <person name="Baker D."/>
            <person name="Gharbi K."/>
            <person name="Hall N."/>
            <person name="Watson M."/>
            <person name="Adriaenssens E.M."/>
            <person name="Foster-Nyarko E."/>
            <person name="Jarju S."/>
            <person name="Secka A."/>
            <person name="Antonio M."/>
            <person name="Oren A."/>
            <person name="Chaudhuri R.R."/>
            <person name="La Ragione R."/>
            <person name="Hildebrand F."/>
            <person name="Pallen M.J."/>
        </authorList>
    </citation>
    <scope>NUCLEOTIDE SEQUENCE</scope>
    <source>
        <strain evidence="1">ChiBcec6-7307</strain>
    </source>
</reference>
<protein>
    <submittedName>
        <fullName evidence="1">Molecular chaperone Hsp90</fullName>
    </submittedName>
</protein>